<feature type="domain" description="Xylanolytic transcriptional activator regulatory" evidence="8">
    <location>
        <begin position="880"/>
        <end position="947"/>
    </location>
</feature>
<dbReference type="Gene3D" id="3.90.640.10">
    <property type="entry name" value="Actin, Chain A, domain 4"/>
    <property type="match status" value="1"/>
</dbReference>
<dbReference type="GO" id="GO:0008270">
    <property type="term" value="F:zinc ion binding"/>
    <property type="evidence" value="ECO:0007669"/>
    <property type="project" value="InterPro"/>
</dbReference>
<feature type="compositionally biased region" description="Low complexity" evidence="7">
    <location>
        <begin position="709"/>
        <end position="719"/>
    </location>
</feature>
<dbReference type="InterPro" id="IPR052073">
    <property type="entry name" value="Amide_Lactam_Regulators"/>
</dbReference>
<dbReference type="SMART" id="SM00906">
    <property type="entry name" value="Fungal_trans"/>
    <property type="match status" value="1"/>
</dbReference>
<feature type="compositionally biased region" description="Basic and acidic residues" evidence="7">
    <location>
        <begin position="645"/>
        <end position="656"/>
    </location>
</feature>
<evidence type="ECO:0000313" key="10">
    <source>
        <dbReference type="Proteomes" id="UP000190744"/>
    </source>
</evidence>
<organism evidence="9 10">
    <name type="scientific">Penicillium brasilianum</name>
    <dbReference type="NCBI Taxonomy" id="104259"/>
    <lineage>
        <taxon>Eukaryota</taxon>
        <taxon>Fungi</taxon>
        <taxon>Dikarya</taxon>
        <taxon>Ascomycota</taxon>
        <taxon>Pezizomycotina</taxon>
        <taxon>Eurotiomycetes</taxon>
        <taxon>Eurotiomycetidae</taxon>
        <taxon>Eurotiales</taxon>
        <taxon>Aspergillaceae</taxon>
        <taxon>Penicillium</taxon>
    </lineage>
</organism>
<feature type="region of interest" description="Disordered" evidence="7">
    <location>
        <begin position="408"/>
        <end position="443"/>
    </location>
</feature>
<feature type="compositionally biased region" description="Basic and acidic residues" evidence="7">
    <location>
        <begin position="508"/>
        <end position="524"/>
    </location>
</feature>
<proteinExistence type="inferred from homology"/>
<dbReference type="Proteomes" id="UP000190744">
    <property type="component" value="Unassembled WGS sequence"/>
</dbReference>
<keyword evidence="2" id="KW-0805">Transcription regulation</keyword>
<dbReference type="PANTHER" id="PTHR47171:SF2">
    <property type="entry name" value="TRANSCRIPTION FACTOR, PUTATIVE-RELATED"/>
    <property type="match status" value="1"/>
</dbReference>
<comment type="similarity">
    <text evidence="6">Belongs to the actin family.</text>
</comment>
<reference evidence="10" key="1">
    <citation type="submission" date="2015-09" db="EMBL/GenBank/DDBJ databases">
        <authorList>
            <person name="Fill T.P."/>
            <person name="Baretta J.F."/>
            <person name="de Almeida L.G."/>
            <person name="Rocha M."/>
            <person name="de Souza D.H."/>
            <person name="Malavazi I."/>
            <person name="Cerdeira L.T."/>
            <person name="Hong H."/>
            <person name="Samborskyy M."/>
            <person name="de Vasconcelos A.T."/>
            <person name="Leadlay P."/>
            <person name="Rodrigues-Filho E."/>
        </authorList>
    </citation>
    <scope>NUCLEOTIDE SEQUENCE [LARGE SCALE GENOMIC DNA]</scope>
    <source>
        <strain evidence="10">LaBioMMi 136</strain>
    </source>
</reference>
<evidence type="ECO:0000256" key="4">
    <source>
        <dbReference type="ARBA" id="ARBA00023163"/>
    </source>
</evidence>
<evidence type="ECO:0000256" key="7">
    <source>
        <dbReference type="SAM" id="MobiDB-lite"/>
    </source>
</evidence>
<name>A0A1S9RRN0_PENBI</name>
<dbReference type="PANTHER" id="PTHR47171">
    <property type="entry name" value="FARA-RELATED"/>
    <property type="match status" value="1"/>
</dbReference>
<dbReference type="CDD" id="cd12148">
    <property type="entry name" value="fungal_TF_MHR"/>
    <property type="match status" value="1"/>
</dbReference>
<evidence type="ECO:0000259" key="8">
    <source>
        <dbReference type="SMART" id="SM00906"/>
    </source>
</evidence>
<dbReference type="AlphaFoldDB" id="A0A1S9RRN0"/>
<dbReference type="InterPro" id="IPR007219">
    <property type="entry name" value="XnlR_reg_dom"/>
</dbReference>
<keyword evidence="3" id="KW-0238">DNA-binding</keyword>
<sequence length="1270" mass="141494">MSAPSNLRHTQTARPSSPQTPQQAPRSGNTSFASTTSPGSTFRNEDDAIIFEIGARWLRAGFEGNGTPVCVVGFGPEESRRVGDYRGWIQGPAGHGPLPKPVDTEDWVRDYELWRPNLRQVDLGLLEDKIERLFRETYNNYLLTDAGSSRLVLALPSLLPHPLLSSLLSTLFSRWRFPSITLLPSATMSATAAGLRSALVVDLGWAETTATGLYEYREITTKRSTRSMKSLQQEMGRLLSSLESGEDHVAQGKDGISVGFAYCEEVLIRFAWCKAFAEDGEEPVQSTRTVSIPSPSNPAQEFIDVPFSRMAEPVETVLFATGTPESELDDEEKTIPLLVYKTLLALPPDARGTCMSRIVFVGGGARIPGIRTRILQEVSSLIKTYGWSAVRGKAIERQRQRMEDLRISALSTQSNGQKQKSPTSESGESPAEDEKIDPSQEEPEIDFVEQKLRRQNKDMPVPVQGVLREVESLGAWAGASLVTSLKLRGMVEIEREKFLQNGLAGATRDSEPPVPDRRSGLRAGDRSSWTLAGYPTIHHQSGCVANVPRTGKCGEQTHGFPGPFDANVNGRHDLHVRCRPTIFIAMRDFSPPPLRAPKACVACNKKKVRLFGASFKALQALARIACGTNGPAGYQRERKRKRQRARDGEFDIEPVKKRQRRRQSTWNQGESVHLQTSRNAARSSIEHSEEETSALNISADEERSRFTESPHASNPYSSASSLSFMARSRYFEDTVVINEDQAGSYPMGEADGPSDDDIQILRLQGAFELPPRAIRDGLINTFMERCSPWMPIVERSWLEESGAQKPSILLLQSIFVAASRVSSAPAVSAYASPHQFYRRAKALFWSGYEKNPVTVVAAVCVLHWYNPEGPEHVSTNTSGFWRYVGVGLAHQIGLHKEPTNKRESGLRRRLWWTLFARDCLISAGQGRPLAVNIDDCELAPPCLEDFDDSSSDGTLFIAYVEIGSILGHLTQCYRRKSFTRHMRQSIENRLYRWMQDLSASLRLFNPHAPPSEWEASQNSLAPYRFEARQLHIPYFICLAIMCRPSPGNSPSPAVVLASSFVAGIFEDFLARDEIQFLGPIFTFHLLAAGIGLLSCRNVPALWVKASADLETIYLSLEVLAKRWSSAKGSLRALRSIAEKQQRTTRSETTPLQTLPREHQPFFKQFGPDLSWAWRFLMASESTPTIQNPLDASPIAEAGDFPPEGFTKSRPPDVVPATKEHRPLNSILDPHMGFAMGITPGAITDEFFYNEYQGMGDWLFEDLEWTGDIQW</sequence>
<evidence type="ECO:0000256" key="5">
    <source>
        <dbReference type="ARBA" id="ARBA00023242"/>
    </source>
</evidence>
<keyword evidence="4" id="KW-0804">Transcription</keyword>
<dbReference type="InterPro" id="IPR004000">
    <property type="entry name" value="Actin"/>
</dbReference>
<dbReference type="Gene3D" id="3.30.420.40">
    <property type="match status" value="2"/>
</dbReference>
<dbReference type="InterPro" id="IPR043129">
    <property type="entry name" value="ATPase_NBD"/>
</dbReference>
<accession>A0A1S9RRN0</accession>
<feature type="region of interest" description="Disordered" evidence="7">
    <location>
        <begin position="504"/>
        <end position="524"/>
    </location>
</feature>
<dbReference type="Pfam" id="PF04082">
    <property type="entry name" value="Fungal_trans"/>
    <property type="match status" value="1"/>
</dbReference>
<evidence type="ECO:0000256" key="6">
    <source>
        <dbReference type="RuleBase" id="RU000487"/>
    </source>
</evidence>
<dbReference type="SMART" id="SM00268">
    <property type="entry name" value="ACTIN"/>
    <property type="match status" value="1"/>
</dbReference>
<feature type="region of interest" description="Disordered" evidence="7">
    <location>
        <begin position="629"/>
        <end position="719"/>
    </location>
</feature>
<evidence type="ECO:0000256" key="1">
    <source>
        <dbReference type="ARBA" id="ARBA00022833"/>
    </source>
</evidence>
<dbReference type="SUPFAM" id="SSF53067">
    <property type="entry name" value="Actin-like ATPase domain"/>
    <property type="match status" value="2"/>
</dbReference>
<gene>
    <name evidence="9" type="ORF">PEBR_15354</name>
</gene>
<protein>
    <recommendedName>
        <fullName evidence="8">Xylanolytic transcriptional activator regulatory domain-containing protein</fullName>
    </recommendedName>
</protein>
<keyword evidence="5" id="KW-0539">Nucleus</keyword>
<feature type="compositionally biased region" description="Polar residues" evidence="7">
    <location>
        <begin position="409"/>
        <end position="427"/>
    </location>
</feature>
<dbReference type="EMBL" id="LJBN01000122">
    <property type="protein sequence ID" value="OOQ87960.1"/>
    <property type="molecule type" value="Genomic_DNA"/>
</dbReference>
<dbReference type="Pfam" id="PF00022">
    <property type="entry name" value="Actin"/>
    <property type="match status" value="1"/>
</dbReference>
<dbReference type="GO" id="GO:0003677">
    <property type="term" value="F:DNA binding"/>
    <property type="evidence" value="ECO:0007669"/>
    <property type="project" value="UniProtKB-KW"/>
</dbReference>
<evidence type="ECO:0000256" key="3">
    <source>
        <dbReference type="ARBA" id="ARBA00023125"/>
    </source>
</evidence>
<evidence type="ECO:0000256" key="2">
    <source>
        <dbReference type="ARBA" id="ARBA00023015"/>
    </source>
</evidence>
<feature type="compositionally biased region" description="Polar residues" evidence="7">
    <location>
        <begin position="1"/>
        <end position="42"/>
    </location>
</feature>
<keyword evidence="1" id="KW-0862">Zinc</keyword>
<feature type="region of interest" description="Disordered" evidence="7">
    <location>
        <begin position="1"/>
        <end position="43"/>
    </location>
</feature>
<evidence type="ECO:0000313" key="9">
    <source>
        <dbReference type="EMBL" id="OOQ87960.1"/>
    </source>
</evidence>
<dbReference type="GO" id="GO:0006351">
    <property type="term" value="P:DNA-templated transcription"/>
    <property type="evidence" value="ECO:0007669"/>
    <property type="project" value="InterPro"/>
</dbReference>
<comment type="caution">
    <text evidence="9">The sequence shown here is derived from an EMBL/GenBank/DDBJ whole genome shotgun (WGS) entry which is preliminary data.</text>
</comment>
<feature type="compositionally biased region" description="Polar residues" evidence="7">
    <location>
        <begin position="664"/>
        <end position="682"/>
    </location>
</feature>